<gene>
    <name evidence="3" type="ORF">BGZ99_008925</name>
</gene>
<protein>
    <submittedName>
        <fullName evidence="3">Uncharacterized protein</fullName>
    </submittedName>
</protein>
<feature type="region of interest" description="Disordered" evidence="1">
    <location>
        <begin position="184"/>
        <end position="298"/>
    </location>
</feature>
<keyword evidence="2" id="KW-0472">Membrane</keyword>
<evidence type="ECO:0000313" key="4">
    <source>
        <dbReference type="Proteomes" id="UP000738325"/>
    </source>
</evidence>
<feature type="compositionally biased region" description="Low complexity" evidence="1">
    <location>
        <begin position="96"/>
        <end position="112"/>
    </location>
</feature>
<keyword evidence="2" id="KW-1133">Transmembrane helix</keyword>
<feature type="region of interest" description="Disordered" evidence="1">
    <location>
        <begin position="318"/>
        <end position="350"/>
    </location>
</feature>
<organism evidence="3 4">
    <name type="scientific">Dissophora globulifera</name>
    <dbReference type="NCBI Taxonomy" id="979702"/>
    <lineage>
        <taxon>Eukaryota</taxon>
        <taxon>Fungi</taxon>
        <taxon>Fungi incertae sedis</taxon>
        <taxon>Mucoromycota</taxon>
        <taxon>Mortierellomycotina</taxon>
        <taxon>Mortierellomycetes</taxon>
        <taxon>Mortierellales</taxon>
        <taxon>Mortierellaceae</taxon>
        <taxon>Dissophora</taxon>
    </lineage>
</organism>
<feature type="compositionally biased region" description="Polar residues" evidence="1">
    <location>
        <begin position="338"/>
        <end position="350"/>
    </location>
</feature>
<keyword evidence="2" id="KW-0812">Transmembrane</keyword>
<dbReference type="Proteomes" id="UP000738325">
    <property type="component" value="Unassembled WGS sequence"/>
</dbReference>
<dbReference type="EMBL" id="JAAAIP010000072">
    <property type="protein sequence ID" value="KAG0326823.1"/>
    <property type="molecule type" value="Genomic_DNA"/>
</dbReference>
<feature type="region of interest" description="Disordered" evidence="1">
    <location>
        <begin position="393"/>
        <end position="426"/>
    </location>
</feature>
<feature type="compositionally biased region" description="Low complexity" evidence="1">
    <location>
        <begin position="245"/>
        <end position="263"/>
    </location>
</feature>
<feature type="compositionally biased region" description="Low complexity" evidence="1">
    <location>
        <begin position="184"/>
        <end position="229"/>
    </location>
</feature>
<feature type="compositionally biased region" description="Polar residues" evidence="1">
    <location>
        <begin position="396"/>
        <end position="419"/>
    </location>
</feature>
<feature type="compositionally biased region" description="Low complexity" evidence="1">
    <location>
        <begin position="318"/>
        <end position="327"/>
    </location>
</feature>
<proteinExistence type="predicted"/>
<dbReference type="OrthoDB" id="2445034at2759"/>
<name>A0A9P6RRT1_9FUNG</name>
<accession>A0A9P6RRT1</accession>
<feature type="compositionally biased region" description="Polar residues" evidence="1">
    <location>
        <begin position="82"/>
        <end position="95"/>
    </location>
</feature>
<dbReference type="AlphaFoldDB" id="A0A9P6RRT1"/>
<feature type="compositionally biased region" description="Low complexity" evidence="1">
    <location>
        <begin position="282"/>
        <end position="291"/>
    </location>
</feature>
<evidence type="ECO:0000256" key="2">
    <source>
        <dbReference type="SAM" id="Phobius"/>
    </source>
</evidence>
<sequence>MSTSTCILTECAAYLTDANQCTNSTLVVTPENLSCLCTTTVIADYTTCYPCLITVPGVSNTLTVAAYTSACQNKQPINPVGSSFPSYTVPGNPQPTTNTGSNNSSSGNSSSSGSHTGMYIGIGCAVGAVIIAIAAFFVVRSRRNLKQDGKSAEYAAVGPPPPMQQVPQNQFVQPNAAIALLPPQSQQQYQQSPYQQQQLGYSQPQQQQNQLVYSQPQQQQHQAFMQQPPSASGYYATPFFADPNQQQQQQQQTYYPTVATPSVPTQPTPSPTFAANDSYYDQQPQQQQQQQTYHQPAVASITPQASVATVSGLPDQQQPYQYQQQQDHNPALTPMLMPSQSNTHTLYSASTSSPTATVMSASVPATTLYEPSVAATDSPAIATTDTAAIKPAVSSHGPQYYNNQYESQTTGPKNPQYISSEGAYHR</sequence>
<reference evidence="3" key="1">
    <citation type="journal article" date="2020" name="Fungal Divers.">
        <title>Resolving the Mortierellaceae phylogeny through synthesis of multi-gene phylogenetics and phylogenomics.</title>
        <authorList>
            <person name="Vandepol N."/>
            <person name="Liber J."/>
            <person name="Desiro A."/>
            <person name="Na H."/>
            <person name="Kennedy M."/>
            <person name="Barry K."/>
            <person name="Grigoriev I.V."/>
            <person name="Miller A.N."/>
            <person name="O'Donnell K."/>
            <person name="Stajich J.E."/>
            <person name="Bonito G."/>
        </authorList>
    </citation>
    <scope>NUCLEOTIDE SEQUENCE</scope>
    <source>
        <strain evidence="3">REB-010B</strain>
    </source>
</reference>
<feature type="region of interest" description="Disordered" evidence="1">
    <location>
        <begin position="82"/>
        <end position="112"/>
    </location>
</feature>
<evidence type="ECO:0000256" key="1">
    <source>
        <dbReference type="SAM" id="MobiDB-lite"/>
    </source>
</evidence>
<comment type="caution">
    <text evidence="3">The sequence shown here is derived from an EMBL/GenBank/DDBJ whole genome shotgun (WGS) entry which is preliminary data.</text>
</comment>
<evidence type="ECO:0000313" key="3">
    <source>
        <dbReference type="EMBL" id="KAG0326823.1"/>
    </source>
</evidence>
<keyword evidence="4" id="KW-1185">Reference proteome</keyword>
<feature type="transmembrane region" description="Helical" evidence="2">
    <location>
        <begin position="118"/>
        <end position="139"/>
    </location>
</feature>